<name>A0A0C3Q800_9AGAM</name>
<dbReference type="AlphaFoldDB" id="A0A0C3Q800"/>
<accession>A0A0C3Q800</accession>
<reference evidence="1 2" key="1">
    <citation type="submission" date="2014-04" db="EMBL/GenBank/DDBJ databases">
        <authorList>
            <consortium name="DOE Joint Genome Institute"/>
            <person name="Kuo A."/>
            <person name="Girlanda M."/>
            <person name="Perotto S."/>
            <person name="Kohler A."/>
            <person name="Nagy L.G."/>
            <person name="Floudas D."/>
            <person name="Copeland A."/>
            <person name="Barry K.W."/>
            <person name="Cichocki N."/>
            <person name="Veneault-Fourrey C."/>
            <person name="LaButti K."/>
            <person name="Lindquist E.A."/>
            <person name="Lipzen A."/>
            <person name="Lundell T."/>
            <person name="Morin E."/>
            <person name="Murat C."/>
            <person name="Sun H."/>
            <person name="Tunlid A."/>
            <person name="Henrissat B."/>
            <person name="Grigoriev I.V."/>
            <person name="Hibbett D.S."/>
            <person name="Martin F."/>
            <person name="Nordberg H.P."/>
            <person name="Cantor M.N."/>
            <person name="Hua S.X."/>
        </authorList>
    </citation>
    <scope>NUCLEOTIDE SEQUENCE [LARGE SCALE GENOMIC DNA]</scope>
    <source>
        <strain evidence="1 2">MUT 4182</strain>
    </source>
</reference>
<organism evidence="1 2">
    <name type="scientific">Tulasnella calospora MUT 4182</name>
    <dbReference type="NCBI Taxonomy" id="1051891"/>
    <lineage>
        <taxon>Eukaryota</taxon>
        <taxon>Fungi</taxon>
        <taxon>Dikarya</taxon>
        <taxon>Basidiomycota</taxon>
        <taxon>Agaricomycotina</taxon>
        <taxon>Agaricomycetes</taxon>
        <taxon>Cantharellales</taxon>
        <taxon>Tulasnellaceae</taxon>
        <taxon>Tulasnella</taxon>
    </lineage>
</organism>
<evidence type="ECO:0000313" key="1">
    <source>
        <dbReference type="EMBL" id="KIO19794.1"/>
    </source>
</evidence>
<gene>
    <name evidence="1" type="ORF">M407DRAFT_246060</name>
</gene>
<reference evidence="2" key="2">
    <citation type="submission" date="2015-01" db="EMBL/GenBank/DDBJ databases">
        <title>Evolutionary Origins and Diversification of the Mycorrhizal Mutualists.</title>
        <authorList>
            <consortium name="DOE Joint Genome Institute"/>
            <consortium name="Mycorrhizal Genomics Consortium"/>
            <person name="Kohler A."/>
            <person name="Kuo A."/>
            <person name="Nagy L.G."/>
            <person name="Floudas D."/>
            <person name="Copeland A."/>
            <person name="Barry K.W."/>
            <person name="Cichocki N."/>
            <person name="Veneault-Fourrey C."/>
            <person name="LaButti K."/>
            <person name="Lindquist E.A."/>
            <person name="Lipzen A."/>
            <person name="Lundell T."/>
            <person name="Morin E."/>
            <person name="Murat C."/>
            <person name="Riley R."/>
            <person name="Ohm R."/>
            <person name="Sun H."/>
            <person name="Tunlid A."/>
            <person name="Henrissat B."/>
            <person name="Grigoriev I.V."/>
            <person name="Hibbett D.S."/>
            <person name="Martin F."/>
        </authorList>
    </citation>
    <scope>NUCLEOTIDE SEQUENCE [LARGE SCALE GENOMIC DNA]</scope>
    <source>
        <strain evidence="2">MUT 4182</strain>
    </source>
</reference>
<evidence type="ECO:0000313" key="2">
    <source>
        <dbReference type="Proteomes" id="UP000054248"/>
    </source>
</evidence>
<dbReference type="Proteomes" id="UP000054248">
    <property type="component" value="Unassembled WGS sequence"/>
</dbReference>
<sequence>MGLSFPDLQIEFDSVGYHPDRIIPLETANQIRRMEGVKVLRLGSRMKPGCLAVVWCEELWQPVWG</sequence>
<dbReference type="HOGENOM" id="CLU_2851377_0_0_1"/>
<keyword evidence="2" id="KW-1185">Reference proteome</keyword>
<protein>
    <submittedName>
        <fullName evidence="1">Uncharacterized protein</fullName>
    </submittedName>
</protein>
<dbReference type="EMBL" id="KN823202">
    <property type="protein sequence ID" value="KIO19794.1"/>
    <property type="molecule type" value="Genomic_DNA"/>
</dbReference>
<proteinExistence type="predicted"/>